<feature type="compositionally biased region" description="Basic residues" evidence="6">
    <location>
        <begin position="133"/>
        <end position="146"/>
    </location>
</feature>
<organism evidence="9 10">
    <name type="scientific">Plasmodium vinckei petteri</name>
    <dbReference type="NCBI Taxonomy" id="138298"/>
    <lineage>
        <taxon>Eukaryota</taxon>
        <taxon>Sar</taxon>
        <taxon>Alveolata</taxon>
        <taxon>Apicomplexa</taxon>
        <taxon>Aconoidasida</taxon>
        <taxon>Haemosporida</taxon>
        <taxon>Plasmodiidae</taxon>
        <taxon>Plasmodium</taxon>
        <taxon>Plasmodium (Vinckeia)</taxon>
    </lineage>
</organism>
<name>A0A6V7SBN5_PLAVN</name>
<keyword evidence="10" id="KW-1185">Reference proteome</keyword>
<dbReference type="GO" id="GO:0005524">
    <property type="term" value="F:ATP binding"/>
    <property type="evidence" value="ECO:0007669"/>
    <property type="project" value="UniProtKB-KW"/>
</dbReference>
<feature type="region of interest" description="Disordered" evidence="6">
    <location>
        <begin position="112"/>
        <end position="162"/>
    </location>
</feature>
<feature type="domain" description="Protein kinase" evidence="8">
    <location>
        <begin position="2116"/>
        <end position="2727"/>
    </location>
</feature>
<feature type="transmembrane region" description="Helical" evidence="7">
    <location>
        <begin position="712"/>
        <end position="733"/>
    </location>
</feature>
<dbReference type="Proteomes" id="UP000515268">
    <property type="component" value="Chromosome PVPCR_02"/>
</dbReference>
<dbReference type="InterPro" id="IPR011009">
    <property type="entry name" value="Kinase-like_dom_sf"/>
</dbReference>
<feature type="transmembrane region" description="Helical" evidence="7">
    <location>
        <begin position="791"/>
        <end position="808"/>
    </location>
</feature>
<dbReference type="PANTHER" id="PTHR43671">
    <property type="entry name" value="SERINE/THREONINE-PROTEIN KINASE NEK"/>
    <property type="match status" value="1"/>
</dbReference>
<evidence type="ECO:0000313" key="10">
    <source>
        <dbReference type="Proteomes" id="UP000515268"/>
    </source>
</evidence>
<dbReference type="OrthoDB" id="371850at2759"/>
<dbReference type="EC" id="2.7.11.1" evidence="1"/>
<accession>A0A6V7SBN5</accession>
<dbReference type="Gene3D" id="3.30.200.20">
    <property type="entry name" value="Phosphorylase Kinase, domain 1"/>
    <property type="match status" value="1"/>
</dbReference>
<dbReference type="SUPFAM" id="SSF56112">
    <property type="entry name" value="Protein kinase-like (PK-like)"/>
    <property type="match status" value="2"/>
</dbReference>
<feature type="region of interest" description="Disordered" evidence="6">
    <location>
        <begin position="2463"/>
        <end position="2517"/>
    </location>
</feature>
<evidence type="ECO:0000256" key="6">
    <source>
        <dbReference type="SAM" id="MobiDB-lite"/>
    </source>
</evidence>
<dbReference type="GO" id="GO:0004674">
    <property type="term" value="F:protein serine/threonine kinase activity"/>
    <property type="evidence" value="ECO:0007669"/>
    <property type="project" value="UniProtKB-KW"/>
</dbReference>
<dbReference type="SMART" id="SM00220">
    <property type="entry name" value="S_TKc"/>
    <property type="match status" value="1"/>
</dbReference>
<evidence type="ECO:0000259" key="8">
    <source>
        <dbReference type="PROSITE" id="PS50011"/>
    </source>
</evidence>
<feature type="compositionally biased region" description="Basic and acidic residues" evidence="6">
    <location>
        <begin position="119"/>
        <end position="132"/>
    </location>
</feature>
<feature type="transmembrane region" description="Helical" evidence="7">
    <location>
        <begin position="945"/>
        <end position="964"/>
    </location>
</feature>
<keyword evidence="7" id="KW-0472">Membrane</keyword>
<reference evidence="9 10" key="1">
    <citation type="submission" date="2020-08" db="EMBL/GenBank/DDBJ databases">
        <authorList>
            <person name="Ramaprasad A."/>
        </authorList>
    </citation>
    <scope>NUCLEOTIDE SEQUENCE [LARGE SCALE GENOMIC DNA]</scope>
</reference>
<keyword evidence="3" id="KW-0547">Nucleotide-binding</keyword>
<dbReference type="PANTHER" id="PTHR43671:SF13">
    <property type="entry name" value="SERINE_THREONINE-PROTEIN KINASE NEK2"/>
    <property type="match status" value="1"/>
</dbReference>
<proteinExistence type="predicted"/>
<evidence type="ECO:0000256" key="7">
    <source>
        <dbReference type="SAM" id="Phobius"/>
    </source>
</evidence>
<evidence type="ECO:0000256" key="4">
    <source>
        <dbReference type="ARBA" id="ARBA00022777"/>
    </source>
</evidence>
<feature type="transmembrane region" description="Helical" evidence="7">
    <location>
        <begin position="890"/>
        <end position="911"/>
    </location>
</feature>
<keyword evidence="4 9" id="KW-0418">Kinase</keyword>
<dbReference type="PROSITE" id="PS50011">
    <property type="entry name" value="PROTEIN_KINASE_DOM"/>
    <property type="match status" value="1"/>
</dbReference>
<evidence type="ECO:0000256" key="3">
    <source>
        <dbReference type="ARBA" id="ARBA00022741"/>
    </source>
</evidence>
<dbReference type="InterPro" id="IPR000719">
    <property type="entry name" value="Prot_kinase_dom"/>
</dbReference>
<keyword evidence="5" id="KW-0067">ATP-binding</keyword>
<evidence type="ECO:0000256" key="1">
    <source>
        <dbReference type="ARBA" id="ARBA00012513"/>
    </source>
</evidence>
<evidence type="ECO:0000256" key="5">
    <source>
        <dbReference type="ARBA" id="ARBA00022840"/>
    </source>
</evidence>
<evidence type="ECO:0000256" key="2">
    <source>
        <dbReference type="ARBA" id="ARBA00022679"/>
    </source>
</evidence>
<dbReference type="Gene3D" id="1.10.510.10">
    <property type="entry name" value="Transferase(Phosphotransferase) domain 1"/>
    <property type="match status" value="2"/>
</dbReference>
<protein>
    <recommendedName>
        <fullName evidence="1">non-specific serine/threonine protein kinase</fullName>
        <ecNumber evidence="1">2.7.11.1</ecNumber>
    </recommendedName>
</protein>
<feature type="transmembrane region" description="Helical" evidence="7">
    <location>
        <begin position="814"/>
        <end position="834"/>
    </location>
</feature>
<dbReference type="EMBL" id="LR865407">
    <property type="protein sequence ID" value="CAD2096057.1"/>
    <property type="molecule type" value="Genomic_DNA"/>
</dbReference>
<feature type="transmembrane region" description="Helical" evidence="7">
    <location>
        <begin position="31"/>
        <end position="48"/>
    </location>
</feature>
<dbReference type="InterPro" id="IPR008271">
    <property type="entry name" value="Ser/Thr_kinase_AS"/>
</dbReference>
<dbReference type="Pfam" id="PF00069">
    <property type="entry name" value="Pkinase"/>
    <property type="match status" value="3"/>
</dbReference>
<sequence>MLKMVDQKKDINNGNSTGVINNINGNIKDEFIFMYLIAAGGFSCVYKIKKKKSNKFYALKKIKFSANESNYEKKVLLNLREIECLRKLKNHPNIVSMNDFWLEVVQTLSKSKRKKRGTRKEQQREQRREQRRDKRREKRRQQRREKRKEQNTKTKKRRLITLSDHNKKLKHLSCSENTLNISNITNNESTVLKKDNWSNLILLKNFKKEKYNYIFNPQIELNKYSIMCLWKFFNKMCVCKNEKKNIESLSPEQLIKSFKNFLFGRYFLAIYDDCSCLNNKNNKLLIFFNNSLGNILHYLCWSYLEKNGQEKKDDLFNLFKYASDNIIKDNVNLSTILLKLKDSLTELSLFPPNELRNVTLDMRIPPNENWELSEYISNMTKINKLEIYRNKNTLEKFIFKINCDNFNVYKFWVNFKNGIIHEGEGIYKEHRKVNLNRKIIKNKNIWIKEKKAKQLKNTISNNFLNKSINIYYEKPIPVFVCKSLTHKRPKQYILWRKYYNNKQNLRYCLNKHVKSKKHMLFSKFCAHMKTQMNKFKEEKLEKNKIATTHAKVSYNDLEKNIASFKIQIYDQKNKNKSANRVRKQHKQLFTSPNSYKLTYENILQCNEHNCIYGLKNDNEKDHIYNTICFLNFCIWGRGEINENTIISKKRQICQNRQSKKKCYIKRHNQKISFLGNIIFYHYIIMLLLDIEIYKYKFVSPFQYNLYRKLLKIYKKAILMLHKIETNMIFVFLLKQLEDYFIRRGSHIAQDKSDRNKKGDDIGIHEMVDIWKSTVTISLILEGKMYKKKKNIFKKIEFLYLIIYFYNYFEKFKQPDIEGIDNIIYLWLSLINLFYDDKDKCIKILSKTFGKLNKKLYYAYWGNLYVIMNWATIVKTMLIRNVLSINREEDYHWIIFVLKTINYFVRIAHVLARMDIFLTKTMMKLCTRIASAIATNSVAKNGYNDVFNNMLTLYFMNYIIYHLYFKNNKKNYDIYTKYAILFIYCFTIQSDNFDTLFNIRSLEDSEIANSLFPNYNDPYQNILLFYKILGRIIKNSDNTKISKHMWRKFINMWGNNIVIREENIINRLAISRQIYFNILMNFMKMYCLDNFLHIKNRKIKLFHEPFCRMILPLEKWEDPKMQIRDISYYSFLFYENFRNRKKKINSPIVLTGKNNLKKWTNWELRKNYKRVKKEILIKKKSRNNNKRNKKKLKETHFIYNIKKVLFKKLANINIETILYKQNGQCYILVFGSVVKKKNGQIKVKDTKIVRDINIIRDYRIYFYNYLEYFYKNNTHISGNNRNFIYSQKWVYNNQNPVKQFCSHFDKIKDENRKDMVSLYTTKMFVKQNFLKIGSIKNKNSNLCKKKTKKHKNIYNSNYWREKKEGKLLNSNVNIIKKYKSEKIKKKALEKFFDNIVYSSENDDFKIIFENATNSNPCNTVDLATPNEINTKRNHINKKLKLFKRKKKNKKNHKKIFFKSVNNANRFVVSTDESNPIMSNNHQITNSNDAYNNLPIQKKYECSYKNWNESDSSYIYFLINAQQGALLSHRHKELYKNLIDMRNGHIVYQNNACKLEEDFRCLHDRCDTMMKACGTNKLVKECNKTKRQKMGKITKMKKLVQHISLESLEYKCSFKKNGENLIQNKKKIIIRKICQINKTFYFKYNKINDKKRIYFDSVLCKSERYKKRNEDINIILLKALKGENNEYVLTTYLTRIYSDNINTLFEKGRKKINSNEIIYQKTFDMYCIKGGEKVYEGQKETKQNNKHKMVKEKNININDIIKMDALRTGYLEDHFTNSYNKKCSILKMSSNYKKKNCSEKKERDTKRPFLIINKTNHENNIKNVYNLYKLEKSNVNSKPQTNPYYETVVHDNEDNIFYCLYKYIHQQVYKYCICDIDEYASNCIDKNANKWEWYGLRRGNENYNKIKTEMNSNSFYSCRQTHNICNNYNSVYQLQFTKLGKLSKEKNFEKEKKMIKIEFSKSTNNFKLPSLLCILKWDNFLKPNFIIRCDNFLHTYNIYFDFFLLLMNIFHKREGNNLYRFKNNKSILYNPYLSHQIYMVTRYFISNVHQINNKLPIHFANDMMEIYSRNRFLTVPNKCGFKSCENDDQRCKKHSPINCAILNREETKPSKKRRISWYEQGQRKRKGTINTIDGEKQNIFCKNKDEKEEDYKKIDTKICQYNGKSPVSNIDNEKNKQNFIKNKKYKFNLYIRMEYCKDTIENYINRRTHINIKRNIEIINMIIMGLNYIHNNNIMHRDLKPSNIFISNNDVVKIGDFGLASYDYLDDHKINTAKEEEIQTDLIINKNCDTNFVCNTKKPFSNYNSVFGLENGQINDVHSTNSDCNEICVSKSKKVGIQSKNRNLHGCKRAFQWWSTIDELNILCKNRRKSTKFKSGSNTIHIRKAILDEKRIASHINIRRSLYFSQNRGHNDKTKMRKCRAVKNHIVKSNKSKKLNISMNVLFSCTKTRRYFTDEDKAIETKKKISKKSGEQNGNVCGAKKKKKNDVGAKMGRNKIATQRKKNKKENKHPIQRRSTNSSISSAIVVKRNAYCRLEIERYLLSKSFQNCRSNKKKKYINIETIKSKFCSASNKNFGAKWMRIYRKGLHHDDIQEKSANQIAEQIEGCNKTVASDYSNNLRNKKESINHTLGIGTKLYSAPEQLEGNKYTKSVDIFSLGLIIIDLFTKTETNMERTQVLCNARERILPDSLIKKHPNVANLCKKMLSLDYKSRPTSAQLYNKIISTGDIFSPDNCP</sequence>
<feature type="transmembrane region" description="Helical" evidence="7">
    <location>
        <begin position="673"/>
        <end position="692"/>
    </location>
</feature>
<gene>
    <name evidence="9" type="ORF">PVPCR_0200650</name>
</gene>
<feature type="transmembrane region" description="Helical" evidence="7">
    <location>
        <begin position="855"/>
        <end position="878"/>
    </location>
</feature>
<keyword evidence="7" id="KW-1133">Transmembrane helix</keyword>
<dbReference type="VEuPathDB" id="PlasmoDB:PVPCR_0200650"/>
<evidence type="ECO:0000313" key="9">
    <source>
        <dbReference type="EMBL" id="CAD2096057.1"/>
    </source>
</evidence>
<feature type="compositionally biased region" description="Basic residues" evidence="6">
    <location>
        <begin position="2496"/>
        <end position="2510"/>
    </location>
</feature>
<keyword evidence="7" id="KW-0812">Transmembrane</keyword>
<dbReference type="InterPro" id="IPR050660">
    <property type="entry name" value="NEK_Ser/Thr_kinase"/>
</dbReference>
<keyword evidence="2" id="KW-0808">Transferase</keyword>
<dbReference type="PROSITE" id="PS00108">
    <property type="entry name" value="PROTEIN_KINASE_ST"/>
    <property type="match status" value="1"/>
</dbReference>
<keyword evidence="9" id="KW-0723">Serine/threonine-protein kinase</keyword>